<dbReference type="InterPro" id="IPR000182">
    <property type="entry name" value="GNAT_dom"/>
</dbReference>
<accession>A0ABY4ZA10</accession>
<dbReference type="EC" id="2.3.1.-" evidence="3"/>
<sequence length="392" mass="42317">MNADTAPTAAAEPRDAHGLPLVRAATPADAEAITRMRSEHVLSTPFTEDWVRQCTDELAPRLTPEGDARAIVVDAADGTMAACALGLIHPVLPAPAYPRGRAARVQLVVTHPDHRRRGYARAVVSALLDHLAAVEDVTLFELHTSPEAAPLYRELGFSGSPALMRMTRHRQRAGVVPGAQPDSTWMPPQQYANALPRAAAYVCHYVTDEDDRPLQLHSVYSTGHPWHMIGGAMDLGERPWDAVVRECREETGMTAAGPPRLLATVYGQPREKRPYSTLRGWFLCNVRVIKAHTGASGELPKARAYKNALHARPAGPHKLATANALLYRTADIGALVDAHPRPAGENPARPRRRRRIRALPAVPDVATAVRGCPEKGPAGDGSLNVLASCVAP</sequence>
<dbReference type="Gene3D" id="3.40.630.30">
    <property type="match status" value="1"/>
</dbReference>
<organism evidence="3 4">
    <name type="scientific">Streptomyces phaeoluteigriseus</name>
    <dbReference type="NCBI Taxonomy" id="114686"/>
    <lineage>
        <taxon>Bacteria</taxon>
        <taxon>Bacillati</taxon>
        <taxon>Actinomycetota</taxon>
        <taxon>Actinomycetes</taxon>
        <taxon>Kitasatosporales</taxon>
        <taxon>Streptomycetaceae</taxon>
        <taxon>Streptomyces</taxon>
        <taxon>Streptomyces aurantiacus group</taxon>
    </lineage>
</organism>
<reference evidence="3" key="1">
    <citation type="submission" date="2022-06" db="EMBL/GenBank/DDBJ databases">
        <title>Complete genome sequence of soil microorganisms Streptomyces sp. Qhu-M197 isolated from Alpine meadows habitats on the Tibetan Plateau.</title>
        <authorList>
            <person name="Zhang B."/>
            <person name="Xiang X."/>
            <person name="Fan J."/>
        </authorList>
    </citation>
    <scope>NUCLEOTIDE SEQUENCE</scope>
    <source>
        <strain evidence="3">Qhu-M197</strain>
    </source>
</reference>
<dbReference type="CDD" id="cd02883">
    <property type="entry name" value="NUDIX_Hydrolase"/>
    <property type="match status" value="1"/>
</dbReference>
<dbReference type="RefSeq" id="WP_252551073.1">
    <property type="nucleotide sequence ID" value="NZ_CP099468.1"/>
</dbReference>
<dbReference type="GO" id="GO:0016746">
    <property type="term" value="F:acyltransferase activity"/>
    <property type="evidence" value="ECO:0007669"/>
    <property type="project" value="UniProtKB-KW"/>
</dbReference>
<feature type="region of interest" description="Disordered" evidence="1">
    <location>
        <begin position="1"/>
        <end position="20"/>
    </location>
</feature>
<evidence type="ECO:0000313" key="3">
    <source>
        <dbReference type="EMBL" id="USQ85791.1"/>
    </source>
</evidence>
<dbReference type="SUPFAM" id="SSF55729">
    <property type="entry name" value="Acyl-CoA N-acyltransferases (Nat)"/>
    <property type="match status" value="1"/>
</dbReference>
<evidence type="ECO:0000256" key="1">
    <source>
        <dbReference type="SAM" id="MobiDB-lite"/>
    </source>
</evidence>
<dbReference type="PROSITE" id="PS51186">
    <property type="entry name" value="GNAT"/>
    <property type="match status" value="1"/>
</dbReference>
<keyword evidence="3" id="KW-0808">Transferase</keyword>
<feature type="domain" description="N-acetyltransferase" evidence="2">
    <location>
        <begin position="20"/>
        <end position="187"/>
    </location>
</feature>
<dbReference type="SUPFAM" id="SSF55811">
    <property type="entry name" value="Nudix"/>
    <property type="match status" value="1"/>
</dbReference>
<proteinExistence type="predicted"/>
<dbReference type="CDD" id="cd04301">
    <property type="entry name" value="NAT_SF"/>
    <property type="match status" value="1"/>
</dbReference>
<dbReference type="Pfam" id="PF00583">
    <property type="entry name" value="Acetyltransf_1"/>
    <property type="match status" value="1"/>
</dbReference>
<evidence type="ECO:0000259" key="2">
    <source>
        <dbReference type="PROSITE" id="PS51186"/>
    </source>
</evidence>
<dbReference type="InterPro" id="IPR016181">
    <property type="entry name" value="Acyl_CoA_acyltransferase"/>
</dbReference>
<dbReference type="InterPro" id="IPR000086">
    <property type="entry name" value="NUDIX_hydrolase_dom"/>
</dbReference>
<keyword evidence="3" id="KW-0012">Acyltransferase</keyword>
<dbReference type="Proteomes" id="UP001056374">
    <property type="component" value="Chromosome"/>
</dbReference>
<dbReference type="EMBL" id="CP099468">
    <property type="protein sequence ID" value="USQ85791.1"/>
    <property type="molecule type" value="Genomic_DNA"/>
</dbReference>
<gene>
    <name evidence="3" type="ORF">NFX46_19790</name>
</gene>
<dbReference type="Gene3D" id="3.90.79.10">
    <property type="entry name" value="Nucleoside Triphosphate Pyrophosphohydrolase"/>
    <property type="match status" value="1"/>
</dbReference>
<protein>
    <submittedName>
        <fullName evidence="3">GNAT family N-acetyltransferase</fullName>
        <ecNumber evidence="3">2.3.1.-</ecNumber>
    </submittedName>
</protein>
<evidence type="ECO:0000313" key="4">
    <source>
        <dbReference type="Proteomes" id="UP001056374"/>
    </source>
</evidence>
<keyword evidence="4" id="KW-1185">Reference proteome</keyword>
<dbReference type="Pfam" id="PF00293">
    <property type="entry name" value="NUDIX"/>
    <property type="match status" value="1"/>
</dbReference>
<name>A0ABY4ZA10_9ACTN</name>
<dbReference type="InterPro" id="IPR015797">
    <property type="entry name" value="NUDIX_hydrolase-like_dom_sf"/>
</dbReference>